<feature type="transmembrane region" description="Helical" evidence="1">
    <location>
        <begin position="86"/>
        <end position="114"/>
    </location>
</feature>
<evidence type="ECO:0000313" key="3">
    <source>
        <dbReference type="Proteomes" id="UP000533269"/>
    </source>
</evidence>
<name>A0A7W4TPM7_KINRA</name>
<protein>
    <recommendedName>
        <fullName evidence="4">Integral membrane protein</fullName>
    </recommendedName>
</protein>
<reference evidence="2 3" key="1">
    <citation type="submission" date="2020-08" db="EMBL/GenBank/DDBJ databases">
        <title>The Agave Microbiome: Exploring the role of microbial communities in plant adaptations to desert environments.</title>
        <authorList>
            <person name="Partida-Martinez L.P."/>
        </authorList>
    </citation>
    <scope>NUCLEOTIDE SEQUENCE [LARGE SCALE GENOMIC DNA]</scope>
    <source>
        <strain evidence="2 3">AS2.23</strain>
    </source>
</reference>
<evidence type="ECO:0000256" key="1">
    <source>
        <dbReference type="SAM" id="Phobius"/>
    </source>
</evidence>
<feature type="transmembrane region" description="Helical" evidence="1">
    <location>
        <begin position="120"/>
        <end position="141"/>
    </location>
</feature>
<dbReference type="AlphaFoldDB" id="A0A7W4TPM7"/>
<keyword evidence="1" id="KW-0472">Membrane</keyword>
<gene>
    <name evidence="2" type="ORF">FHR75_003466</name>
</gene>
<comment type="caution">
    <text evidence="2">The sequence shown here is derived from an EMBL/GenBank/DDBJ whole genome shotgun (WGS) entry which is preliminary data.</text>
</comment>
<accession>A0A7W4TPM7</accession>
<dbReference type="RefSeq" id="WP_183392355.1">
    <property type="nucleotide sequence ID" value="NZ_JACHVY010000003.1"/>
</dbReference>
<keyword evidence="1" id="KW-1133">Transmembrane helix</keyword>
<sequence length="143" mass="15183">MTSDLDTTGSPRSSAGDRARTRAYARDFFPAIAGYVVAVVAVGVWGDLDGDGPWRYAWALLPVLPAALLVRAVARGIRRSDEYARLLQLGALAVSFAATMLACVLLGMLTIAGLPLPARLLPWLLFAAGMLSWIVAAAVTARR</sequence>
<dbReference type="EMBL" id="JACHVY010000003">
    <property type="protein sequence ID" value="MBB2902635.1"/>
    <property type="molecule type" value="Genomic_DNA"/>
</dbReference>
<dbReference type="Proteomes" id="UP000533269">
    <property type="component" value="Unassembled WGS sequence"/>
</dbReference>
<keyword evidence="1" id="KW-0812">Transmembrane</keyword>
<reference evidence="2 3" key="2">
    <citation type="submission" date="2020-08" db="EMBL/GenBank/DDBJ databases">
        <authorList>
            <person name="Partida-Martinez L."/>
            <person name="Huntemann M."/>
            <person name="Clum A."/>
            <person name="Wang J."/>
            <person name="Palaniappan K."/>
            <person name="Ritter S."/>
            <person name="Chen I.-M."/>
            <person name="Stamatis D."/>
            <person name="Reddy T."/>
            <person name="O'Malley R."/>
            <person name="Daum C."/>
            <person name="Shapiro N."/>
            <person name="Ivanova N."/>
            <person name="Kyrpides N."/>
            <person name="Woyke T."/>
        </authorList>
    </citation>
    <scope>NUCLEOTIDE SEQUENCE [LARGE SCALE GENOMIC DNA]</scope>
    <source>
        <strain evidence="2 3">AS2.23</strain>
    </source>
</reference>
<evidence type="ECO:0000313" key="2">
    <source>
        <dbReference type="EMBL" id="MBB2902635.1"/>
    </source>
</evidence>
<feature type="transmembrane region" description="Helical" evidence="1">
    <location>
        <begin position="54"/>
        <end position="74"/>
    </location>
</feature>
<feature type="transmembrane region" description="Helical" evidence="1">
    <location>
        <begin position="28"/>
        <end position="48"/>
    </location>
</feature>
<organism evidence="2 3">
    <name type="scientific">Kineococcus radiotolerans</name>
    <dbReference type="NCBI Taxonomy" id="131568"/>
    <lineage>
        <taxon>Bacteria</taxon>
        <taxon>Bacillati</taxon>
        <taxon>Actinomycetota</taxon>
        <taxon>Actinomycetes</taxon>
        <taxon>Kineosporiales</taxon>
        <taxon>Kineosporiaceae</taxon>
        <taxon>Kineococcus</taxon>
    </lineage>
</organism>
<evidence type="ECO:0008006" key="4">
    <source>
        <dbReference type="Google" id="ProtNLM"/>
    </source>
</evidence>
<proteinExistence type="predicted"/>